<dbReference type="Pfam" id="PF00561">
    <property type="entry name" value="Abhydrolase_1"/>
    <property type="match status" value="1"/>
</dbReference>
<dbReference type="PANTHER" id="PTHR43329">
    <property type="entry name" value="EPOXIDE HYDROLASE"/>
    <property type="match status" value="1"/>
</dbReference>
<dbReference type="OrthoDB" id="284184at2759"/>
<keyword evidence="1 4" id="KW-0378">Hydrolase</keyword>
<protein>
    <submittedName>
        <fullName evidence="4">Alpha/Beta hydrolase protein</fullName>
    </submittedName>
</protein>
<dbReference type="STRING" id="2025994.A0A2T2ZXM0"/>
<dbReference type="InterPro" id="IPR029058">
    <property type="entry name" value="AB_hydrolase_fold"/>
</dbReference>
<dbReference type="Proteomes" id="UP000241462">
    <property type="component" value="Unassembled WGS sequence"/>
</dbReference>
<organism evidence="4 5">
    <name type="scientific">Coniella lustricola</name>
    <dbReference type="NCBI Taxonomy" id="2025994"/>
    <lineage>
        <taxon>Eukaryota</taxon>
        <taxon>Fungi</taxon>
        <taxon>Dikarya</taxon>
        <taxon>Ascomycota</taxon>
        <taxon>Pezizomycotina</taxon>
        <taxon>Sordariomycetes</taxon>
        <taxon>Sordariomycetidae</taxon>
        <taxon>Diaporthales</taxon>
        <taxon>Schizoparmaceae</taxon>
        <taxon>Coniella</taxon>
    </lineage>
</organism>
<evidence type="ECO:0000313" key="4">
    <source>
        <dbReference type="EMBL" id="PSR78980.1"/>
    </source>
</evidence>
<dbReference type="InParanoid" id="A0A2T2ZXM0"/>
<dbReference type="GO" id="GO:0016787">
    <property type="term" value="F:hydrolase activity"/>
    <property type="evidence" value="ECO:0007669"/>
    <property type="project" value="UniProtKB-KW"/>
</dbReference>
<sequence>MDSLTKKTLLTKRGFTYTYYVSPAADPSKPTLLLQHGFPDSAAQWADLITCHLQPAGYGAIAPDMLGYAGTSKPTDPAAYKYSGLTADLLEMLDAEGLDRVISLGHDWGAVSARKLYNLHPERVGGLISILIGYTPETGQAFDLDAINAMSEKALGKGYGMLSYWKFFVAEDGARLLRENADVLFDALHAPQSFSKVFCREGHTRKAIEARGQGFDLARREYATEEMKRTFVERLGRDGFEAPVCWYKSVMSGLQNGEGKAENNVLRVPMLYLPYTGDFLCRPEMMKPVVEAGLVPRLTTVVMEEGAHWGIVEFPEAFGRTVTGWLDENY</sequence>
<evidence type="ECO:0000256" key="1">
    <source>
        <dbReference type="ARBA" id="ARBA00022801"/>
    </source>
</evidence>
<evidence type="ECO:0000313" key="5">
    <source>
        <dbReference type="Proteomes" id="UP000241462"/>
    </source>
</evidence>
<proteinExistence type="inferred from homology"/>
<evidence type="ECO:0000259" key="3">
    <source>
        <dbReference type="Pfam" id="PF00561"/>
    </source>
</evidence>
<reference evidence="4 5" key="1">
    <citation type="journal article" date="2018" name="Mycol. Prog.">
        <title>Coniella lustricola, a new species from submerged detritus.</title>
        <authorList>
            <person name="Raudabaugh D.B."/>
            <person name="Iturriaga T."/>
            <person name="Carver A."/>
            <person name="Mondo S."/>
            <person name="Pangilinan J."/>
            <person name="Lipzen A."/>
            <person name="He G."/>
            <person name="Amirebrahimi M."/>
            <person name="Grigoriev I.V."/>
            <person name="Miller A.N."/>
        </authorList>
    </citation>
    <scope>NUCLEOTIDE SEQUENCE [LARGE SCALE GENOMIC DNA]</scope>
    <source>
        <strain evidence="4 5">B22-T-1</strain>
    </source>
</reference>
<dbReference type="SUPFAM" id="SSF53474">
    <property type="entry name" value="alpha/beta-Hydrolases"/>
    <property type="match status" value="1"/>
</dbReference>
<dbReference type="AlphaFoldDB" id="A0A2T2ZXM0"/>
<dbReference type="PRINTS" id="PR00412">
    <property type="entry name" value="EPOXHYDRLASE"/>
</dbReference>
<evidence type="ECO:0000256" key="2">
    <source>
        <dbReference type="ARBA" id="ARBA00038334"/>
    </source>
</evidence>
<name>A0A2T2ZXM0_9PEZI</name>
<dbReference type="InterPro" id="IPR000639">
    <property type="entry name" value="Epox_hydrolase-like"/>
</dbReference>
<feature type="domain" description="AB hydrolase-1" evidence="3">
    <location>
        <begin position="30"/>
        <end position="313"/>
    </location>
</feature>
<keyword evidence="5" id="KW-1185">Reference proteome</keyword>
<accession>A0A2T2ZXM0</accession>
<dbReference type="EMBL" id="KZ678582">
    <property type="protein sequence ID" value="PSR78980.1"/>
    <property type="molecule type" value="Genomic_DNA"/>
</dbReference>
<comment type="similarity">
    <text evidence="2">Belongs to the AB hydrolase superfamily. Epoxide hydrolase family.</text>
</comment>
<dbReference type="InterPro" id="IPR000073">
    <property type="entry name" value="AB_hydrolase_1"/>
</dbReference>
<gene>
    <name evidence="4" type="ORF">BD289DRAFT_375987</name>
</gene>
<dbReference type="Gene3D" id="3.40.50.1820">
    <property type="entry name" value="alpha/beta hydrolase"/>
    <property type="match status" value="1"/>
</dbReference>